<name>A0A0B0EH32_9BACT</name>
<dbReference type="AlphaFoldDB" id="A0A0B0EH32"/>
<dbReference type="PATRIC" id="fig|237368.3.peg.2606"/>
<dbReference type="InterPro" id="IPR004488">
    <property type="entry name" value="Mg/Co-transport_prot_CorA"/>
</dbReference>
<dbReference type="PANTHER" id="PTHR46494">
    <property type="entry name" value="CORA FAMILY METAL ION TRANSPORTER (EUROFUNG)"/>
    <property type="match status" value="1"/>
</dbReference>
<dbReference type="EMBL" id="JRYO01000170">
    <property type="protein sequence ID" value="KHE91859.1"/>
    <property type="molecule type" value="Genomic_DNA"/>
</dbReference>
<evidence type="ECO:0000256" key="6">
    <source>
        <dbReference type="ARBA" id="ARBA00022989"/>
    </source>
</evidence>
<keyword evidence="3 8" id="KW-0813">Transport</keyword>
<accession>A0A0B0EH32</accession>
<keyword evidence="8" id="KW-0460">Magnesium</keyword>
<gene>
    <name evidence="8" type="primary">corA</name>
    <name evidence="9" type="ORF">SCABRO_02415</name>
</gene>
<sequence>MSRSNKKRLKKAGLLSRFNKKRSKKTGLPPGTLVHIGKESTEKTRISILDYDQTNFQEKEVKSVEECFPFKDTSTVTWINIDGIHQIEIIEKIGKHFNLHPLILEDILNTEQRPKLDDFEDYVFLVLKIPYFDEEKHIIKIEQISLVFGLNFVISFQELEGDVFNPVRERIKNGRVRIRKSRTDYLIYALIDAIVDNYFTILEKTGEQIANIEEELLNEPGKETLHDIHDLKREMLLFRKAVWPLRELVSNLERGELTLINEPTRVFLRDVYDHTIQVIDTIETFRDMLTGMLDLYLSSISNKTNEVMRVLTIIATIFIPLTFVAGLYGMNFEYMPELKWKWSYPLVLLVISVTGIFMLIYFRKKKWL</sequence>
<feature type="transmembrane region" description="Helical" evidence="8">
    <location>
        <begin position="342"/>
        <end position="362"/>
    </location>
</feature>
<evidence type="ECO:0000313" key="9">
    <source>
        <dbReference type="EMBL" id="KHE91859.1"/>
    </source>
</evidence>
<dbReference type="InterPro" id="IPR045863">
    <property type="entry name" value="CorA_TM1_TM2"/>
</dbReference>
<evidence type="ECO:0000256" key="4">
    <source>
        <dbReference type="ARBA" id="ARBA00022475"/>
    </source>
</evidence>
<dbReference type="CDD" id="cd12828">
    <property type="entry name" value="TmCorA-like_1"/>
    <property type="match status" value="1"/>
</dbReference>
<comment type="subcellular location">
    <subcellularLocation>
        <location evidence="1">Cell membrane</location>
        <topology evidence="1">Multi-pass membrane protein</topology>
    </subcellularLocation>
    <subcellularLocation>
        <location evidence="8">Membrane</location>
        <topology evidence="8">Multi-pass membrane protein</topology>
    </subcellularLocation>
</comment>
<evidence type="ECO:0000256" key="2">
    <source>
        <dbReference type="ARBA" id="ARBA00009765"/>
    </source>
</evidence>
<dbReference type="eggNOG" id="COG0598">
    <property type="taxonomic scope" value="Bacteria"/>
</dbReference>
<keyword evidence="8" id="KW-0406">Ion transport</keyword>
<dbReference type="NCBIfam" id="TIGR00383">
    <property type="entry name" value="corA"/>
    <property type="match status" value="1"/>
</dbReference>
<dbReference type="PANTHER" id="PTHR46494:SF1">
    <property type="entry name" value="CORA FAMILY METAL ION TRANSPORTER (EUROFUNG)"/>
    <property type="match status" value="1"/>
</dbReference>
<dbReference type="Proteomes" id="UP000030652">
    <property type="component" value="Unassembled WGS sequence"/>
</dbReference>
<dbReference type="FunFam" id="1.20.58.340:FF:000012">
    <property type="entry name" value="Magnesium transport protein CorA"/>
    <property type="match status" value="1"/>
</dbReference>
<evidence type="ECO:0000256" key="5">
    <source>
        <dbReference type="ARBA" id="ARBA00022692"/>
    </source>
</evidence>
<evidence type="ECO:0000313" key="10">
    <source>
        <dbReference type="Proteomes" id="UP000030652"/>
    </source>
</evidence>
<dbReference type="Pfam" id="PF01544">
    <property type="entry name" value="CorA"/>
    <property type="match status" value="1"/>
</dbReference>
<evidence type="ECO:0000256" key="1">
    <source>
        <dbReference type="ARBA" id="ARBA00004651"/>
    </source>
</evidence>
<dbReference type="Gene3D" id="1.20.58.340">
    <property type="entry name" value="Magnesium transport protein CorA, transmembrane region"/>
    <property type="match status" value="2"/>
</dbReference>
<keyword evidence="4 8" id="KW-1003">Cell membrane</keyword>
<reference evidence="9 10" key="1">
    <citation type="submission" date="2014-10" db="EMBL/GenBank/DDBJ databases">
        <title>Draft genome of anammox bacterium scalindua brodae, obtained using differential coverage binning of sequence data from two enrichment reactors.</title>
        <authorList>
            <person name="Speth D.R."/>
            <person name="Russ L."/>
            <person name="Kartal B."/>
            <person name="Op den Camp H.J."/>
            <person name="Dutilh B.E."/>
            <person name="Jetten M.S."/>
        </authorList>
    </citation>
    <scope>NUCLEOTIDE SEQUENCE [LARGE SCALE GENOMIC DNA]</scope>
    <source>
        <strain evidence="9">RU1</strain>
    </source>
</reference>
<dbReference type="SUPFAM" id="SSF143865">
    <property type="entry name" value="CorA soluble domain-like"/>
    <property type="match status" value="1"/>
</dbReference>
<comment type="caution">
    <text evidence="9">The sequence shown here is derived from an EMBL/GenBank/DDBJ whole genome shotgun (WGS) entry which is preliminary data.</text>
</comment>
<dbReference type="InterPro" id="IPR045861">
    <property type="entry name" value="CorA_cytoplasmic_dom"/>
</dbReference>
<comment type="similarity">
    <text evidence="2 8">Belongs to the CorA metal ion transporter (MIT) (TC 1.A.35) family.</text>
</comment>
<dbReference type="InterPro" id="IPR002523">
    <property type="entry name" value="MgTranspt_CorA/ZnTranspt_ZntB"/>
</dbReference>
<dbReference type="SUPFAM" id="SSF144083">
    <property type="entry name" value="Magnesium transport protein CorA, transmembrane region"/>
    <property type="match status" value="1"/>
</dbReference>
<keyword evidence="6 8" id="KW-1133">Transmembrane helix</keyword>
<evidence type="ECO:0000256" key="7">
    <source>
        <dbReference type="ARBA" id="ARBA00023136"/>
    </source>
</evidence>
<protein>
    <recommendedName>
        <fullName evidence="8">Magnesium transport protein CorA</fullName>
    </recommendedName>
</protein>
<evidence type="ECO:0000256" key="3">
    <source>
        <dbReference type="ARBA" id="ARBA00022448"/>
    </source>
</evidence>
<evidence type="ECO:0000256" key="8">
    <source>
        <dbReference type="RuleBase" id="RU362010"/>
    </source>
</evidence>
<dbReference type="GO" id="GO:0015087">
    <property type="term" value="F:cobalt ion transmembrane transporter activity"/>
    <property type="evidence" value="ECO:0007669"/>
    <property type="project" value="UniProtKB-UniRule"/>
</dbReference>
<dbReference type="Gene3D" id="3.30.460.20">
    <property type="entry name" value="CorA soluble domain-like"/>
    <property type="match status" value="1"/>
</dbReference>
<dbReference type="FunFam" id="3.30.460.20:FF:000008">
    <property type="entry name" value="Cobalt/magnesium transport protein CorA"/>
    <property type="match status" value="1"/>
</dbReference>
<organism evidence="9 10">
    <name type="scientific">Candidatus Scalindua brodae</name>
    <dbReference type="NCBI Taxonomy" id="237368"/>
    <lineage>
        <taxon>Bacteria</taxon>
        <taxon>Pseudomonadati</taxon>
        <taxon>Planctomycetota</taxon>
        <taxon>Candidatus Brocadiia</taxon>
        <taxon>Candidatus Brocadiales</taxon>
        <taxon>Candidatus Scalinduaceae</taxon>
        <taxon>Candidatus Scalindua</taxon>
    </lineage>
</organism>
<feature type="transmembrane region" description="Helical" evidence="8">
    <location>
        <begin position="310"/>
        <end position="330"/>
    </location>
</feature>
<keyword evidence="7 8" id="KW-0472">Membrane</keyword>
<dbReference type="GO" id="GO:0005886">
    <property type="term" value="C:plasma membrane"/>
    <property type="evidence" value="ECO:0007669"/>
    <property type="project" value="UniProtKB-SubCell"/>
</dbReference>
<keyword evidence="5 8" id="KW-0812">Transmembrane</keyword>
<dbReference type="GO" id="GO:0000287">
    <property type="term" value="F:magnesium ion binding"/>
    <property type="evidence" value="ECO:0007669"/>
    <property type="project" value="TreeGrafter"/>
</dbReference>
<dbReference type="GO" id="GO:0050897">
    <property type="term" value="F:cobalt ion binding"/>
    <property type="evidence" value="ECO:0007669"/>
    <property type="project" value="TreeGrafter"/>
</dbReference>
<comment type="function">
    <text evidence="8">Mediates influx of magnesium ions.</text>
</comment>
<dbReference type="GO" id="GO:0015095">
    <property type="term" value="F:magnesium ion transmembrane transporter activity"/>
    <property type="evidence" value="ECO:0007669"/>
    <property type="project" value="UniProtKB-UniRule"/>
</dbReference>
<proteinExistence type="inferred from homology"/>